<reference evidence="1 2" key="1">
    <citation type="submission" date="2019-11" db="EMBL/GenBank/DDBJ databases">
        <authorList>
            <person name="Holert J."/>
        </authorList>
    </citation>
    <scope>NUCLEOTIDE SEQUENCE [LARGE SCALE GENOMIC DNA]</scope>
    <source>
        <strain evidence="1">BC8_1</strain>
    </source>
</reference>
<dbReference type="AlphaFoldDB" id="A0A5S9RAK3"/>
<dbReference type="RefSeq" id="WP_159235072.1">
    <property type="nucleotide sequence ID" value="NZ_CACSIP010000066.1"/>
</dbReference>
<organism evidence="1 2">
    <name type="scientific">Mycolicibacterium vanbaalenii</name>
    <name type="common">Mycobacterium vanbaalenii</name>
    <dbReference type="NCBI Taxonomy" id="110539"/>
    <lineage>
        <taxon>Bacteria</taxon>
        <taxon>Bacillati</taxon>
        <taxon>Actinomycetota</taxon>
        <taxon>Actinomycetes</taxon>
        <taxon>Mycobacteriales</taxon>
        <taxon>Mycobacteriaceae</taxon>
        <taxon>Mycolicibacterium</taxon>
    </lineage>
</organism>
<gene>
    <name evidence="1" type="ORF">AELLOGFF_06506</name>
</gene>
<dbReference type="EMBL" id="CACSIP010000066">
    <property type="protein sequence ID" value="CAA0136399.1"/>
    <property type="molecule type" value="Genomic_DNA"/>
</dbReference>
<evidence type="ECO:0000313" key="1">
    <source>
        <dbReference type="EMBL" id="CAA0136399.1"/>
    </source>
</evidence>
<keyword evidence="2" id="KW-1185">Reference proteome</keyword>
<evidence type="ECO:0000313" key="2">
    <source>
        <dbReference type="Proteomes" id="UP000430146"/>
    </source>
</evidence>
<proteinExistence type="predicted"/>
<protein>
    <submittedName>
        <fullName evidence="1">Uncharacterized protein</fullName>
    </submittedName>
</protein>
<dbReference type="Proteomes" id="UP000430146">
    <property type="component" value="Unassembled WGS sequence"/>
</dbReference>
<dbReference type="OrthoDB" id="3629104at2"/>
<accession>A0A5S9RAK3</accession>
<sequence>MTSECRACLAGLEHCHGALIHHAYLRAECTEVDCYLPDGAHLMHLDCTAVGCACDEVASGAVSAHRFG</sequence>
<name>A0A5S9RAK3_MYCVN</name>